<keyword evidence="1" id="KW-0614">Plasmid</keyword>
<name>A0A3B6XFU2_MYCAV</name>
<geneLocation type="plasmid" evidence="1 2">
    <name>pMAC109a</name>
</geneLocation>
<protein>
    <submittedName>
        <fullName evidence="1">Uncharacterized protein</fullName>
    </submittedName>
</protein>
<dbReference type="EMBL" id="CP029333">
    <property type="protein sequence ID" value="AXO25873.1"/>
    <property type="molecule type" value="Genomic_DNA"/>
</dbReference>
<proteinExistence type="predicted"/>
<accession>A0A3B6XFU2</accession>
<organism evidence="1 2">
    <name type="scientific">Mycobacterium avium subsp. hominissuis</name>
    <dbReference type="NCBI Taxonomy" id="439334"/>
    <lineage>
        <taxon>Bacteria</taxon>
        <taxon>Bacillati</taxon>
        <taxon>Actinomycetota</taxon>
        <taxon>Actinomycetes</taxon>
        <taxon>Mycobacteriales</taxon>
        <taxon>Mycobacteriaceae</taxon>
        <taxon>Mycobacterium</taxon>
        <taxon>Mycobacterium avium complex (MAC)</taxon>
    </lineage>
</organism>
<evidence type="ECO:0000313" key="1">
    <source>
        <dbReference type="EMBL" id="AXO25873.1"/>
    </source>
</evidence>
<gene>
    <name evidence="1" type="ORF">DFS55_24830</name>
</gene>
<reference evidence="1 2" key="1">
    <citation type="submission" date="2018-05" db="EMBL/GenBank/DDBJ databases">
        <title>Sequencing and annotation of Mycobacterium avium strain 109 (MAC109).</title>
        <authorList>
            <person name="Matern W.M."/>
            <person name="Bader J.S."/>
            <person name="Karakousis P.C."/>
        </authorList>
    </citation>
    <scope>NUCLEOTIDE SEQUENCE [LARGE SCALE GENOMIC DNA]</scope>
    <source>
        <strain evidence="1 2">MAC109</strain>
        <plasmid evidence="1 2">pMAC109a</plasmid>
    </source>
</reference>
<sequence>MDTWAEADLAWKLVDVTSPSLSAAESAQLYAVLGAGDSYRAITTVLRALVQHAVPLPADLKAELTDCLSAYQHSVAAPHLDQLLRAVPPGPDENWLRPGLLW</sequence>
<evidence type="ECO:0000313" key="2">
    <source>
        <dbReference type="Proteomes" id="UP000259236"/>
    </source>
</evidence>
<dbReference type="AlphaFoldDB" id="A0A3B6XFU2"/>
<dbReference type="Proteomes" id="UP000259236">
    <property type="component" value="Plasmid pMAC109a"/>
</dbReference>